<comment type="subcellular location">
    <subcellularLocation>
        <location evidence="1 6">Virion</location>
    </subcellularLocation>
</comment>
<dbReference type="GO" id="GO:0039615">
    <property type="term" value="C:T=1 icosahedral viral capsid"/>
    <property type="evidence" value="ECO:0007669"/>
    <property type="project" value="UniProtKB-UniRule"/>
</dbReference>
<evidence type="ECO:0000256" key="4">
    <source>
        <dbReference type="ARBA" id="ARBA00022561"/>
    </source>
</evidence>
<accession>A0A5B8NGN1</accession>
<evidence type="ECO:0000313" key="8">
    <source>
        <dbReference type="EMBL" id="QDZ38051.1"/>
    </source>
</evidence>
<comment type="similarity">
    <text evidence="2 6">Belongs to the anelloviridae capsid protein family.</text>
</comment>
<evidence type="ECO:0000256" key="1">
    <source>
        <dbReference type="ARBA" id="ARBA00004328"/>
    </source>
</evidence>
<feature type="compositionally biased region" description="Low complexity" evidence="7">
    <location>
        <begin position="698"/>
        <end position="709"/>
    </location>
</feature>
<dbReference type="Pfam" id="PF02956">
    <property type="entry name" value="TT_ORF1"/>
    <property type="match status" value="1"/>
</dbReference>
<evidence type="ECO:0000256" key="6">
    <source>
        <dbReference type="RuleBase" id="RU361230"/>
    </source>
</evidence>
<dbReference type="EMBL" id="MK820646">
    <property type="protein sequence ID" value="QDZ38051.1"/>
    <property type="molecule type" value="Genomic_DNA"/>
</dbReference>
<keyword evidence="4 6" id="KW-0167">Capsid protein</keyword>
<evidence type="ECO:0000256" key="7">
    <source>
        <dbReference type="SAM" id="MobiDB-lite"/>
    </source>
</evidence>
<keyword evidence="5 6" id="KW-0946">Virion</keyword>
<proteinExistence type="inferred from homology"/>
<comment type="function">
    <text evidence="6">Self-assembles to form an icosahedral capsid.</text>
</comment>
<name>A0A5B8NGN1_9VIRU</name>
<keyword evidence="3 6" id="KW-1140">T=1 icosahedral capsid protein</keyword>
<dbReference type="InterPro" id="IPR004219">
    <property type="entry name" value="TTvirus_Unk"/>
</dbReference>
<sequence>MAWWGRWRRWRWRPRRWRRRRRRRVPRRRAQRPLRRRRTRRVRRRRWGRRRWRRGYRRRLRLRRRRKRKRRLVLTQWHPAKVRRCRISGVLPMILCGAGRSSFNYGLHSDDFTKQKPNNQNPHGGGMSTVTFTLKVLFDQYERFMNKWSYSNDQLDLARYRGCKFTFYRHPEVDFLAQYDNVPPMKMDELTAPNTHPALLLQSKHRVKIYSWKTGPFGPKKVTVKVGPPKLFEDKWYSQSDLCKVSLVSWRLTACDFRFPFCSPQTDDPCVTLQVLGKQYYEVFGTSVLDVPTNYTEKINEFENWLYKKCTHYQTFATDTRLAPQKKASGNGTDTYNPSGIKEQATWTQTNYTSFKPGNTDSNYGYCTYQVTDDIFNAIKQYRKQRFKWLTTYTGQNHINSTFAKGKYDEYEYHLGWYSNIFIGNLRHNLAFRSAYIDITYNPTVDKGKGNIVWFQCLTKPTTQLIRTQAKCLIEDLPLYCAFFGYEDYIQRTLGPYQDIETVGVICFISPYTDPPCIRNEPDKKEWGFVFYDTNFGNGKTPEGIGQVHPYWMQRWRVMAQFQKETQNRIARSGPFSYRDEIPSATLTANYKFYFNWGGDSIFPQIIKNPCPDTGLRPSGHREPRSVQVVSPLTMGPEFIFHRWDWRRGFYNPKALKRMLEKSDNDAESSTGPKVPRWFPALHDQEQESDFDSQETRSQSSQEEAAQEALQDVQETSVQQYLLKQFREQRLLGQQLRVLMLQLTKTQSNLHINPRVLGHA</sequence>
<evidence type="ECO:0000256" key="5">
    <source>
        <dbReference type="ARBA" id="ARBA00022844"/>
    </source>
</evidence>
<evidence type="ECO:0000256" key="2">
    <source>
        <dbReference type="ARBA" id="ARBA00006131"/>
    </source>
</evidence>
<reference evidence="8" key="1">
    <citation type="submission" date="2019-04" db="EMBL/GenBank/DDBJ databases">
        <authorList>
            <person name="Elesinnla A.R."/>
            <person name="Adeleye I.A."/>
            <person name="Ayolabi C.I."/>
            <person name="Bessong P.O."/>
        </authorList>
    </citation>
    <scope>NUCLEOTIDE SEQUENCE</scope>
    <source>
        <strain evidence="8">BD67</strain>
    </source>
</reference>
<organism evidence="8">
    <name type="scientific">Torque teno virus</name>
    <dbReference type="NCBI Taxonomy" id="68887"/>
    <lineage>
        <taxon>Viruses</taxon>
        <taxon>Monodnaviria</taxon>
        <taxon>Shotokuvirae</taxon>
        <taxon>Commensaviricota</taxon>
        <taxon>Cardeaviricetes</taxon>
        <taxon>Sanitavirales</taxon>
        <taxon>Anelloviridae</taxon>
    </lineage>
</organism>
<evidence type="ECO:0000256" key="3">
    <source>
        <dbReference type="ARBA" id="ARBA00022431"/>
    </source>
</evidence>
<protein>
    <recommendedName>
        <fullName evidence="6">Capsid protein</fullName>
    </recommendedName>
</protein>
<feature type="region of interest" description="Disordered" evidence="7">
    <location>
        <begin position="686"/>
        <end position="711"/>
    </location>
</feature>